<name>A0A5J4UWK6_9EUKA</name>
<evidence type="ECO:0000313" key="1">
    <source>
        <dbReference type="EMBL" id="KAA6374614.1"/>
    </source>
</evidence>
<dbReference type="Proteomes" id="UP000324800">
    <property type="component" value="Unassembled WGS sequence"/>
</dbReference>
<gene>
    <name evidence="1" type="ORF">EZS28_029861</name>
</gene>
<protein>
    <submittedName>
        <fullName evidence="1">Uncharacterized protein</fullName>
    </submittedName>
</protein>
<accession>A0A5J4UWK6</accession>
<evidence type="ECO:0000313" key="2">
    <source>
        <dbReference type="Proteomes" id="UP000324800"/>
    </source>
</evidence>
<comment type="caution">
    <text evidence="1">The sequence shown here is derived from an EMBL/GenBank/DDBJ whole genome shotgun (WGS) entry which is preliminary data.</text>
</comment>
<organism evidence="1 2">
    <name type="scientific">Streblomastix strix</name>
    <dbReference type="NCBI Taxonomy" id="222440"/>
    <lineage>
        <taxon>Eukaryota</taxon>
        <taxon>Metamonada</taxon>
        <taxon>Preaxostyla</taxon>
        <taxon>Oxymonadida</taxon>
        <taxon>Streblomastigidae</taxon>
        <taxon>Streblomastix</taxon>
    </lineage>
</organism>
<proteinExistence type="predicted"/>
<reference evidence="1 2" key="1">
    <citation type="submission" date="2019-03" db="EMBL/GenBank/DDBJ databases">
        <title>Single cell metagenomics reveals metabolic interactions within the superorganism composed of flagellate Streblomastix strix and complex community of Bacteroidetes bacteria on its surface.</title>
        <authorList>
            <person name="Treitli S.C."/>
            <person name="Kolisko M."/>
            <person name="Husnik F."/>
            <person name="Keeling P."/>
            <person name="Hampl V."/>
        </authorList>
    </citation>
    <scope>NUCLEOTIDE SEQUENCE [LARGE SCALE GENOMIC DNA]</scope>
    <source>
        <strain evidence="1">ST1C</strain>
    </source>
</reference>
<dbReference type="EMBL" id="SNRW01011841">
    <property type="protein sequence ID" value="KAA6374614.1"/>
    <property type="molecule type" value="Genomic_DNA"/>
</dbReference>
<dbReference type="AlphaFoldDB" id="A0A5J4UWK6"/>
<sequence>MSATKPNIYGYAADYALKMAPNGLLIIQNLKQELTRQIHFRGQNLLNSVIQNLPNSANGDFALSAESGTVWMYVIAGSPPVVNWDNSDDTVFGQVTPASDVISSNSIANGSVRTNNEYTLGDHQYPKQVSSVLLAKETANDEEGVATTYTRSDHTHYVNLSNDIPLKDTGGGTAGSASVYTSATHQHLSDIEPTTANVSLVIANAAANGLSDFYSRNDHVHPQQQTYD</sequence>